<keyword evidence="1" id="KW-1133">Transmembrane helix</keyword>
<keyword evidence="3" id="KW-1185">Reference proteome</keyword>
<keyword evidence="1" id="KW-0812">Transmembrane</keyword>
<keyword evidence="1" id="KW-0472">Membrane</keyword>
<evidence type="ECO:0000256" key="1">
    <source>
        <dbReference type="SAM" id="Phobius"/>
    </source>
</evidence>
<evidence type="ECO:0000313" key="2">
    <source>
        <dbReference type="EMBL" id="MDR5896160.1"/>
    </source>
</evidence>
<proteinExistence type="predicted"/>
<accession>A0ABU1GVU6</accession>
<evidence type="ECO:0000313" key="3">
    <source>
        <dbReference type="Proteomes" id="UP001269375"/>
    </source>
</evidence>
<dbReference type="Proteomes" id="UP001269375">
    <property type="component" value="Unassembled WGS sequence"/>
</dbReference>
<reference evidence="2 3" key="1">
    <citation type="submission" date="2023-04" db="EMBL/GenBank/DDBJ databases">
        <title>A long-awaited taxogenomic arrangement of the family Halomonadaceae.</title>
        <authorList>
            <person name="De La Haba R."/>
            <person name="Chuvochina M."/>
            <person name="Wittouck S."/>
            <person name="Arahal D.R."/>
            <person name="Sanchez-Porro C."/>
            <person name="Hugenholtz P."/>
            <person name="Ventosa A."/>
        </authorList>
    </citation>
    <scope>NUCLEOTIDE SEQUENCE [LARGE SCALE GENOMIC DNA]</scope>
    <source>
        <strain evidence="2 3">DSM 22428</strain>
    </source>
</reference>
<name>A0ABU1GVU6_9GAMM</name>
<feature type="transmembrane region" description="Helical" evidence="1">
    <location>
        <begin position="189"/>
        <end position="206"/>
    </location>
</feature>
<feature type="transmembrane region" description="Helical" evidence="1">
    <location>
        <begin position="77"/>
        <end position="95"/>
    </location>
</feature>
<feature type="transmembrane region" description="Helical" evidence="1">
    <location>
        <begin position="107"/>
        <end position="126"/>
    </location>
</feature>
<feature type="transmembrane region" description="Helical" evidence="1">
    <location>
        <begin position="52"/>
        <end position="72"/>
    </location>
</feature>
<protein>
    <submittedName>
        <fullName evidence="2">Uncharacterized protein</fullName>
    </submittedName>
</protein>
<gene>
    <name evidence="2" type="ORF">QC825_08760</name>
</gene>
<feature type="transmembrane region" description="Helical" evidence="1">
    <location>
        <begin position="20"/>
        <end position="40"/>
    </location>
</feature>
<sequence>MRYHALPQDMLASRVSLTLARYLGYALILALICQLELWTLTVDAMPRFSETSFVEVAQSVALALSVVVLIWARRFPLYRQGVVLMAGWLLASLIREQDFLFDQMMDGLWQVLVAAVALPTLVYTWRQRATLAQECQRFFATQAFGLFMGGFLTTYVFSRLLGRKVVWQAVLGSDYAYRIKSGVEENIELLGYLLMLFACIELALQARRHFQKSLSFEGVTH</sequence>
<comment type="caution">
    <text evidence="2">The sequence shown here is derived from an EMBL/GenBank/DDBJ whole genome shotgun (WGS) entry which is preliminary data.</text>
</comment>
<dbReference type="EMBL" id="JARWAO010000004">
    <property type="protein sequence ID" value="MDR5896160.1"/>
    <property type="molecule type" value="Genomic_DNA"/>
</dbReference>
<dbReference type="RefSeq" id="WP_251594577.1">
    <property type="nucleotide sequence ID" value="NZ_JAMLJI010000004.1"/>
</dbReference>
<feature type="transmembrane region" description="Helical" evidence="1">
    <location>
        <begin position="138"/>
        <end position="157"/>
    </location>
</feature>
<organism evidence="2 3">
    <name type="scientific">Larsenimonas suaedae</name>
    <dbReference type="NCBI Taxonomy" id="1851019"/>
    <lineage>
        <taxon>Bacteria</taxon>
        <taxon>Pseudomonadati</taxon>
        <taxon>Pseudomonadota</taxon>
        <taxon>Gammaproteobacteria</taxon>
        <taxon>Oceanospirillales</taxon>
        <taxon>Halomonadaceae</taxon>
        <taxon>Larsenimonas</taxon>
    </lineage>
</organism>